<comment type="similarity">
    <text evidence="2 12">Belongs to the ATPase protein 8 family.</text>
</comment>
<evidence type="ECO:0000256" key="13">
    <source>
        <dbReference type="SAM" id="Phobius"/>
    </source>
</evidence>
<evidence type="ECO:0000256" key="5">
    <source>
        <dbReference type="ARBA" id="ARBA00022547"/>
    </source>
</evidence>
<evidence type="ECO:0000313" key="14">
    <source>
        <dbReference type="EMBL" id="AHY39214.1"/>
    </source>
</evidence>
<organism evidence="14">
    <name type="scientific">Nymphes myrmeleonoides</name>
    <name type="common">Blue eyes lacewing</name>
    <dbReference type="NCBI Taxonomy" id="560922"/>
    <lineage>
        <taxon>Eukaryota</taxon>
        <taxon>Metazoa</taxon>
        <taxon>Ecdysozoa</taxon>
        <taxon>Arthropoda</taxon>
        <taxon>Hexapoda</taxon>
        <taxon>Insecta</taxon>
        <taxon>Pterygota</taxon>
        <taxon>Neoptera</taxon>
        <taxon>Endopterygota</taxon>
        <taxon>Neuroptera</taxon>
        <taxon>Nymphidae</taxon>
        <taxon>Nymphes</taxon>
    </lineage>
</organism>
<keyword evidence="4 12" id="KW-0813">Transport</keyword>
<feature type="transmembrane region" description="Helical" evidence="13">
    <location>
        <begin position="12"/>
        <end position="33"/>
    </location>
</feature>
<keyword evidence="8 13" id="KW-1133">Transmembrane helix</keyword>
<dbReference type="GO" id="GO:0015986">
    <property type="term" value="P:proton motive force-driven ATP synthesis"/>
    <property type="evidence" value="ECO:0007669"/>
    <property type="project" value="InterPro"/>
</dbReference>
<proteinExistence type="inferred from homology"/>
<comment type="subcellular location">
    <subcellularLocation>
        <location evidence="1 12">Mitochondrion membrane</location>
        <topology evidence="1 12">Single-pass membrane protein</topology>
    </subcellularLocation>
</comment>
<evidence type="ECO:0000256" key="1">
    <source>
        <dbReference type="ARBA" id="ARBA00004304"/>
    </source>
</evidence>
<evidence type="ECO:0000256" key="3">
    <source>
        <dbReference type="ARBA" id="ARBA00011291"/>
    </source>
</evidence>
<dbReference type="GO" id="GO:0045259">
    <property type="term" value="C:proton-transporting ATP synthase complex"/>
    <property type="evidence" value="ECO:0007669"/>
    <property type="project" value="UniProtKB-KW"/>
</dbReference>
<accession>A0A088CB24</accession>
<keyword evidence="9 12" id="KW-0406">Ion transport</keyword>
<dbReference type="GO" id="GO:0031966">
    <property type="term" value="C:mitochondrial membrane"/>
    <property type="evidence" value="ECO:0007669"/>
    <property type="project" value="UniProtKB-SubCell"/>
</dbReference>
<dbReference type="InterPro" id="IPR001421">
    <property type="entry name" value="ATP8_metazoa"/>
</dbReference>
<keyword evidence="10 12" id="KW-0496">Mitochondrion</keyword>
<evidence type="ECO:0000256" key="7">
    <source>
        <dbReference type="ARBA" id="ARBA00022781"/>
    </source>
</evidence>
<keyword evidence="7 12" id="KW-0375">Hydrogen ion transport</keyword>
<evidence type="ECO:0000256" key="4">
    <source>
        <dbReference type="ARBA" id="ARBA00022448"/>
    </source>
</evidence>
<dbReference type="RefSeq" id="YP_009057631.1">
    <property type="nucleotide sequence ID" value="NC_024825.1"/>
</dbReference>
<dbReference type="EMBL" id="KJ461322">
    <property type="protein sequence ID" value="AHY39214.1"/>
    <property type="molecule type" value="Genomic_DNA"/>
</dbReference>
<evidence type="ECO:0000256" key="10">
    <source>
        <dbReference type="ARBA" id="ARBA00023128"/>
    </source>
</evidence>
<evidence type="ECO:0000256" key="8">
    <source>
        <dbReference type="ARBA" id="ARBA00022989"/>
    </source>
</evidence>
<protein>
    <recommendedName>
        <fullName evidence="12">ATP synthase complex subunit 8</fullName>
    </recommendedName>
</protein>
<evidence type="ECO:0000256" key="12">
    <source>
        <dbReference type="RuleBase" id="RU003661"/>
    </source>
</evidence>
<evidence type="ECO:0000256" key="11">
    <source>
        <dbReference type="ARBA" id="ARBA00023136"/>
    </source>
</evidence>
<keyword evidence="6 12" id="KW-0812">Transmembrane</keyword>
<geneLocation type="mitochondrion" evidence="14"/>
<evidence type="ECO:0000256" key="6">
    <source>
        <dbReference type="ARBA" id="ARBA00022692"/>
    </source>
</evidence>
<evidence type="ECO:0000256" key="2">
    <source>
        <dbReference type="ARBA" id="ARBA00008892"/>
    </source>
</evidence>
<dbReference type="GeneID" id="20355803"/>
<gene>
    <name evidence="14" type="primary">ATP8</name>
</gene>
<dbReference type="AlphaFoldDB" id="A0A088CB24"/>
<reference evidence="14" key="1">
    <citation type="journal article" date="2014" name="Int. J. Biol. Sci.">
        <title>The first mitochondrial genomes of antlion (Neuroptera: Myrmeleontidae) and split-footed lacewing (Neuroptera: Nymphidae), with phylogenetic implications of Myrmeleontiformia.</title>
        <authorList>
            <person name="Yan Y."/>
            <person name="Wang Y."/>
            <person name="Liu X."/>
            <person name="Winterton S.L."/>
            <person name="Yang D."/>
        </authorList>
    </citation>
    <scope>NUCLEOTIDE SEQUENCE</scope>
</reference>
<keyword evidence="11 13" id="KW-0472">Membrane</keyword>
<evidence type="ECO:0000256" key="9">
    <source>
        <dbReference type="ARBA" id="ARBA00023065"/>
    </source>
</evidence>
<dbReference type="GO" id="GO:0015078">
    <property type="term" value="F:proton transmembrane transporter activity"/>
    <property type="evidence" value="ECO:0007669"/>
    <property type="project" value="InterPro"/>
</dbReference>
<dbReference type="Pfam" id="PF00895">
    <property type="entry name" value="ATP-synt_8"/>
    <property type="match status" value="1"/>
</dbReference>
<comment type="subunit">
    <text evidence="3">F-type ATPases have 2 components, CF(1) - the catalytic core - and CF(0) - the membrane proton channel.</text>
</comment>
<keyword evidence="5 12" id="KW-0138">CF(0)</keyword>
<dbReference type="CTD" id="4509"/>
<name>A0A088CB24_NYMMY</name>
<sequence length="53" mass="6589">MPQMSPLSWTMLFLYFIMMLIIFCLMNYYIFLYKSPKSLIMKKKTQPSLIWKW</sequence>